<keyword evidence="7" id="KW-1185">Reference proteome</keyword>
<gene>
    <name evidence="6" type="primary">lptE</name>
    <name evidence="6" type="ORF">V6X73_02570</name>
</gene>
<keyword evidence="4" id="KW-0998">Cell outer membrane</keyword>
<dbReference type="PANTHER" id="PTHR38098">
    <property type="entry name" value="LPS-ASSEMBLY LIPOPROTEIN LPTE"/>
    <property type="match status" value="1"/>
</dbReference>
<sequence length="170" mass="18276">MRLANLALVLLLSITMAGCGWQLRGAAGGGFGDLAIAIEGGVSQPILDQVGRQLRDLDARVVADRQAAERVLVIRDVRVDRRTVATDADGFAEAYELRYRIDFRLEPGGRSGGDVDIGQAQTVRATAAYAAAADDNRQGMQAEDAEAEALERDLRAQAIDLLLARVSRQL</sequence>
<keyword evidence="3" id="KW-0564">Palmitate</keyword>
<evidence type="ECO:0000313" key="7">
    <source>
        <dbReference type="Proteomes" id="UP001556709"/>
    </source>
</evidence>
<dbReference type="InterPro" id="IPR007485">
    <property type="entry name" value="LPS_assembly_LptE"/>
</dbReference>
<evidence type="ECO:0000256" key="5">
    <source>
        <dbReference type="ARBA" id="ARBA00023288"/>
    </source>
</evidence>
<dbReference type="Pfam" id="PF04390">
    <property type="entry name" value="LptE"/>
    <property type="match status" value="1"/>
</dbReference>
<organism evidence="6 7">
    <name type="scientific">Spiribacter pallidus</name>
    <dbReference type="NCBI Taxonomy" id="1987936"/>
    <lineage>
        <taxon>Bacteria</taxon>
        <taxon>Pseudomonadati</taxon>
        <taxon>Pseudomonadota</taxon>
        <taxon>Gammaproteobacteria</taxon>
        <taxon>Chromatiales</taxon>
        <taxon>Ectothiorhodospiraceae</taxon>
        <taxon>Spiribacter</taxon>
    </lineage>
</organism>
<protein>
    <submittedName>
        <fullName evidence="6">LPS assembly lipoprotein LptE</fullName>
    </submittedName>
</protein>
<name>A0ABV3TBK8_9GAMM</name>
<keyword evidence="2" id="KW-0472">Membrane</keyword>
<dbReference type="Proteomes" id="UP001556709">
    <property type="component" value="Unassembled WGS sequence"/>
</dbReference>
<reference evidence="6 7" key="1">
    <citation type="submission" date="2024-02" db="EMBL/GenBank/DDBJ databases">
        <title>New especies of Spiribacter isolated from saline water.</title>
        <authorList>
            <person name="Leon M.J."/>
            <person name="De La Haba R."/>
            <person name="Sanchez-Porro C."/>
            <person name="Ventosa A."/>
        </authorList>
    </citation>
    <scope>NUCLEOTIDE SEQUENCE [LARGE SCALE GENOMIC DNA]</scope>
    <source>
        <strain evidence="7">ag22IC6-390</strain>
    </source>
</reference>
<dbReference type="PROSITE" id="PS51257">
    <property type="entry name" value="PROKAR_LIPOPROTEIN"/>
    <property type="match status" value="1"/>
</dbReference>
<proteinExistence type="predicted"/>
<dbReference type="Gene3D" id="3.30.160.150">
    <property type="entry name" value="Lipoprotein like domain"/>
    <property type="match status" value="1"/>
</dbReference>
<evidence type="ECO:0000256" key="3">
    <source>
        <dbReference type="ARBA" id="ARBA00023139"/>
    </source>
</evidence>
<keyword evidence="1" id="KW-0732">Signal</keyword>
<comment type="caution">
    <text evidence="6">The sequence shown here is derived from an EMBL/GenBank/DDBJ whole genome shotgun (WGS) entry which is preliminary data.</text>
</comment>
<keyword evidence="5 6" id="KW-0449">Lipoprotein</keyword>
<dbReference type="EMBL" id="JBAKFM010000001">
    <property type="protein sequence ID" value="MEX0468621.1"/>
    <property type="molecule type" value="Genomic_DNA"/>
</dbReference>
<dbReference type="PANTHER" id="PTHR38098:SF1">
    <property type="entry name" value="LPS-ASSEMBLY LIPOPROTEIN LPTE"/>
    <property type="match status" value="1"/>
</dbReference>
<evidence type="ECO:0000256" key="2">
    <source>
        <dbReference type="ARBA" id="ARBA00023136"/>
    </source>
</evidence>
<evidence type="ECO:0000256" key="4">
    <source>
        <dbReference type="ARBA" id="ARBA00023237"/>
    </source>
</evidence>
<accession>A0ABV3TBK8</accession>
<dbReference type="RefSeq" id="WP_367957879.1">
    <property type="nucleotide sequence ID" value="NZ_JBAKFK010000001.1"/>
</dbReference>
<evidence type="ECO:0000256" key="1">
    <source>
        <dbReference type="ARBA" id="ARBA00022729"/>
    </source>
</evidence>
<evidence type="ECO:0000313" key="6">
    <source>
        <dbReference type="EMBL" id="MEX0468621.1"/>
    </source>
</evidence>